<dbReference type="EMBL" id="OX459119">
    <property type="protein sequence ID" value="CAI9095012.1"/>
    <property type="molecule type" value="Genomic_DNA"/>
</dbReference>
<evidence type="ECO:0000256" key="5">
    <source>
        <dbReference type="PIRSR" id="PIRSR604294-1"/>
    </source>
</evidence>
<accession>A0AAV1CKJ7</accession>
<dbReference type="PANTHER" id="PTHR10543">
    <property type="entry name" value="BETA-CAROTENE DIOXYGENASE"/>
    <property type="match status" value="1"/>
</dbReference>
<dbReference type="GO" id="GO:0016121">
    <property type="term" value="P:carotene catabolic process"/>
    <property type="evidence" value="ECO:0007669"/>
    <property type="project" value="TreeGrafter"/>
</dbReference>
<feature type="binding site" evidence="5">
    <location>
        <position position="361"/>
    </location>
    <ligand>
        <name>Fe cation</name>
        <dbReference type="ChEBI" id="CHEBI:24875"/>
        <note>catalytic</note>
    </ligand>
</feature>
<feature type="binding site" evidence="5">
    <location>
        <position position="313"/>
    </location>
    <ligand>
        <name>Fe cation</name>
        <dbReference type="ChEBI" id="CHEBI:24875"/>
        <note>catalytic</note>
    </ligand>
</feature>
<feature type="compositionally biased region" description="Polar residues" evidence="6">
    <location>
        <begin position="90"/>
        <end position="100"/>
    </location>
</feature>
<evidence type="ECO:0000313" key="7">
    <source>
        <dbReference type="EMBL" id="CAI9095012.1"/>
    </source>
</evidence>
<keyword evidence="3" id="KW-0560">Oxidoreductase</keyword>
<dbReference type="PANTHER" id="PTHR10543:SF46">
    <property type="entry name" value="CAROTENOID CLEAVAGE DIOXYGENASE 4, CHLOROPLASTIC-RELATED"/>
    <property type="match status" value="1"/>
</dbReference>
<feature type="compositionally biased region" description="Low complexity" evidence="6">
    <location>
        <begin position="45"/>
        <end position="54"/>
    </location>
</feature>
<dbReference type="AlphaFoldDB" id="A0AAV1CKJ7"/>
<dbReference type="GO" id="GO:0009570">
    <property type="term" value="C:chloroplast stroma"/>
    <property type="evidence" value="ECO:0007669"/>
    <property type="project" value="TreeGrafter"/>
</dbReference>
<dbReference type="Proteomes" id="UP001161247">
    <property type="component" value="Chromosome 2"/>
</dbReference>
<dbReference type="Pfam" id="PF03055">
    <property type="entry name" value="RPE65"/>
    <property type="match status" value="1"/>
</dbReference>
<feature type="region of interest" description="Disordered" evidence="6">
    <location>
        <begin position="39"/>
        <end position="104"/>
    </location>
</feature>
<reference evidence="7" key="1">
    <citation type="submission" date="2023-03" db="EMBL/GenBank/DDBJ databases">
        <authorList>
            <person name="Julca I."/>
        </authorList>
    </citation>
    <scope>NUCLEOTIDE SEQUENCE</scope>
</reference>
<dbReference type="GO" id="GO:0046872">
    <property type="term" value="F:metal ion binding"/>
    <property type="evidence" value="ECO:0007669"/>
    <property type="project" value="UniProtKB-KW"/>
</dbReference>
<evidence type="ECO:0000256" key="2">
    <source>
        <dbReference type="ARBA" id="ARBA00022723"/>
    </source>
</evidence>
<keyword evidence="8" id="KW-1185">Reference proteome</keyword>
<evidence type="ECO:0000256" key="4">
    <source>
        <dbReference type="ARBA" id="ARBA00023004"/>
    </source>
</evidence>
<feature type="binding site" evidence="5">
    <location>
        <position position="607"/>
    </location>
    <ligand>
        <name>Fe cation</name>
        <dbReference type="ChEBI" id="CHEBI:24875"/>
        <note>catalytic</note>
    </ligand>
</feature>
<comment type="cofactor">
    <cofactor evidence="5">
        <name>Fe(2+)</name>
        <dbReference type="ChEBI" id="CHEBI:29033"/>
    </cofactor>
    <text evidence="5">Binds 1 Fe(2+) ion per subunit.</text>
</comment>
<gene>
    <name evidence="7" type="ORF">OLC1_LOCUS6071</name>
</gene>
<evidence type="ECO:0000313" key="8">
    <source>
        <dbReference type="Proteomes" id="UP001161247"/>
    </source>
</evidence>
<evidence type="ECO:0000256" key="3">
    <source>
        <dbReference type="ARBA" id="ARBA00022964"/>
    </source>
</evidence>
<comment type="similarity">
    <text evidence="1">Belongs to the carotenoid oxygenase family.</text>
</comment>
<name>A0AAV1CKJ7_OLDCO</name>
<keyword evidence="3" id="KW-0223">Dioxygenase</keyword>
<evidence type="ECO:0000256" key="1">
    <source>
        <dbReference type="ARBA" id="ARBA00006787"/>
    </source>
</evidence>
<dbReference type="GO" id="GO:0010436">
    <property type="term" value="F:carotenoid dioxygenase activity"/>
    <property type="evidence" value="ECO:0007669"/>
    <property type="project" value="TreeGrafter"/>
</dbReference>
<organism evidence="7 8">
    <name type="scientific">Oldenlandia corymbosa var. corymbosa</name>
    <dbReference type="NCBI Taxonomy" id="529605"/>
    <lineage>
        <taxon>Eukaryota</taxon>
        <taxon>Viridiplantae</taxon>
        <taxon>Streptophyta</taxon>
        <taxon>Embryophyta</taxon>
        <taxon>Tracheophyta</taxon>
        <taxon>Spermatophyta</taxon>
        <taxon>Magnoliopsida</taxon>
        <taxon>eudicotyledons</taxon>
        <taxon>Gunneridae</taxon>
        <taxon>Pentapetalae</taxon>
        <taxon>asterids</taxon>
        <taxon>lamiids</taxon>
        <taxon>Gentianales</taxon>
        <taxon>Rubiaceae</taxon>
        <taxon>Rubioideae</taxon>
        <taxon>Spermacoceae</taxon>
        <taxon>Hedyotis-Oldenlandia complex</taxon>
        <taxon>Oldenlandia</taxon>
    </lineage>
</organism>
<keyword evidence="2 5" id="KW-0479">Metal-binding</keyword>
<feature type="binding site" evidence="5">
    <location>
        <position position="426"/>
    </location>
    <ligand>
        <name>Fe cation</name>
        <dbReference type="ChEBI" id="CHEBI:24875"/>
        <note>catalytic</note>
    </ligand>
</feature>
<dbReference type="InterPro" id="IPR004294">
    <property type="entry name" value="Carotenoid_Oase"/>
</dbReference>
<evidence type="ECO:0000256" key="6">
    <source>
        <dbReference type="SAM" id="MobiDB-lite"/>
    </source>
</evidence>
<sequence>MEASSSTFLSPFSQNSQFTTFIAPSSSSNVPLLRVYSVRIEDKPQTTTSTTRKSPSPPTPRPLKKKENRPSPSSSSPIRTQKTAGKAQSPVITRPSSSSRKPVEPTLPTIIFNALDDFINTFIDPPVRPSVDPKYVLSSNFAPVEELPPTECSVVEGTLPACLDGAYFRNGPNPQFLPRGPYHLFDGDGMLHAVRISKGKATLCSRYVKTYKYMTEKKTGSPVIPNVFSGFNGLTASAARGALAAARMVTGQFNVANGFGLANTSLALFAGKLYAMGESDLPYEVKLDPITGDIITVGRNDFDGKLTMSMTAHPKIDPDTKEAFGFRYGPIPPFVTFFRINPDGTKQPDVPILSARPSFLHDFAITKKYAIFPDIQIGMNPLEMMAGGSPVGADPGKVPRLGVIPRYATDERDMRWFEVPGLNFIHAINAWDEDDGETIVIVAPNILSVEHTLERMDLIHASVEKIKIDLKTGMVSRHPVSTRNLDFGVVNPAYVGKKNKYAYAAIGDPMPKICGIVKLDVSVSEGDRRDCIVASRLYGPGCYGGEPFFVAKDPENPNAEEDDGYVVSYVHDENKGESRFLVMDAKSPNLDIVAAVKLPQRVPYGFHGLFVSERDLNKL</sequence>
<proteinExistence type="inferred from homology"/>
<keyword evidence="4 5" id="KW-0408">Iron</keyword>
<protein>
    <submittedName>
        <fullName evidence="7">OLC1v1030864C1</fullName>
    </submittedName>
</protein>